<accession>A0A5J5DEH1</accession>
<dbReference type="SUPFAM" id="SSF57667">
    <property type="entry name" value="beta-beta-alpha zinc fingers"/>
    <property type="match status" value="1"/>
</dbReference>
<feature type="domain" description="C2H2-type" evidence="9">
    <location>
        <begin position="196"/>
        <end position="224"/>
    </location>
</feature>
<evidence type="ECO:0000256" key="7">
    <source>
        <dbReference type="PROSITE-ProRule" id="PRU00042"/>
    </source>
</evidence>
<evidence type="ECO:0000256" key="3">
    <source>
        <dbReference type="ARBA" id="ARBA00022737"/>
    </source>
</evidence>
<protein>
    <recommendedName>
        <fullName evidence="9">C2H2-type domain-containing protein</fullName>
    </recommendedName>
</protein>
<dbReference type="PROSITE" id="PS50157">
    <property type="entry name" value="ZINC_FINGER_C2H2_2"/>
    <property type="match status" value="3"/>
</dbReference>
<dbReference type="Gene3D" id="3.30.160.60">
    <property type="entry name" value="Classic Zinc Finger"/>
    <property type="match status" value="2"/>
</dbReference>
<dbReference type="InterPro" id="IPR050888">
    <property type="entry name" value="ZnF_C2H2-type_TF"/>
</dbReference>
<dbReference type="GO" id="GO:0005634">
    <property type="term" value="C:nucleus"/>
    <property type="evidence" value="ECO:0007669"/>
    <property type="project" value="UniProtKB-SubCell"/>
</dbReference>
<feature type="domain" description="C2H2-type" evidence="9">
    <location>
        <begin position="150"/>
        <end position="178"/>
    </location>
</feature>
<keyword evidence="11" id="KW-1185">Reference proteome</keyword>
<keyword evidence="4 7" id="KW-0863">Zinc-finger</keyword>
<name>A0A5J5DEH1_9PERO</name>
<comment type="caution">
    <text evidence="10">The sequence shown here is derived from an EMBL/GenBank/DDBJ whole genome shotgun (WGS) entry which is preliminary data.</text>
</comment>
<evidence type="ECO:0000256" key="2">
    <source>
        <dbReference type="ARBA" id="ARBA00022723"/>
    </source>
</evidence>
<dbReference type="PANTHER" id="PTHR24406">
    <property type="entry name" value="TRANSCRIPTIONAL REPRESSOR CTCFL-RELATED"/>
    <property type="match status" value="1"/>
</dbReference>
<dbReference type="PROSITE" id="PS00028">
    <property type="entry name" value="ZINC_FINGER_C2H2_1"/>
    <property type="match status" value="3"/>
</dbReference>
<evidence type="ECO:0000313" key="11">
    <source>
        <dbReference type="Proteomes" id="UP000327493"/>
    </source>
</evidence>
<feature type="region of interest" description="Disordered" evidence="8">
    <location>
        <begin position="121"/>
        <end position="140"/>
    </location>
</feature>
<keyword evidence="2" id="KW-0479">Metal-binding</keyword>
<evidence type="ECO:0000256" key="8">
    <source>
        <dbReference type="SAM" id="MobiDB-lite"/>
    </source>
</evidence>
<evidence type="ECO:0000256" key="1">
    <source>
        <dbReference type="ARBA" id="ARBA00004123"/>
    </source>
</evidence>
<evidence type="ECO:0000256" key="5">
    <source>
        <dbReference type="ARBA" id="ARBA00022833"/>
    </source>
</evidence>
<feature type="region of interest" description="Disordered" evidence="8">
    <location>
        <begin position="50"/>
        <end position="114"/>
    </location>
</feature>
<dbReference type="InterPro" id="IPR013087">
    <property type="entry name" value="Znf_C2H2_type"/>
</dbReference>
<keyword evidence="3" id="KW-0677">Repeat</keyword>
<keyword evidence="5" id="KW-0862">Zinc</keyword>
<feature type="compositionally biased region" description="Basic and acidic residues" evidence="8">
    <location>
        <begin position="83"/>
        <end position="114"/>
    </location>
</feature>
<dbReference type="Proteomes" id="UP000327493">
    <property type="component" value="Chromosome 6"/>
</dbReference>
<feature type="region of interest" description="Disordered" evidence="8">
    <location>
        <begin position="1"/>
        <end position="23"/>
    </location>
</feature>
<evidence type="ECO:0000313" key="10">
    <source>
        <dbReference type="EMBL" id="KAA8591708.1"/>
    </source>
</evidence>
<dbReference type="EMBL" id="VOFY01000006">
    <property type="protein sequence ID" value="KAA8591708.1"/>
    <property type="molecule type" value="Genomic_DNA"/>
</dbReference>
<dbReference type="InterPro" id="IPR036236">
    <property type="entry name" value="Znf_C2H2_sf"/>
</dbReference>
<evidence type="ECO:0000256" key="6">
    <source>
        <dbReference type="ARBA" id="ARBA00023242"/>
    </source>
</evidence>
<feature type="domain" description="C2H2-type" evidence="9">
    <location>
        <begin position="228"/>
        <end position="252"/>
    </location>
</feature>
<dbReference type="Pfam" id="PF00096">
    <property type="entry name" value="zf-C2H2"/>
    <property type="match status" value="2"/>
</dbReference>
<sequence length="352" mass="40062">MKIKSAKKSLLSKAKRGGKQHDVVKVKTESELELQGEVEEYTNRGALNIQIKEEPHSQEISEGHNVDSSSCLDTKPETVASRSDGHHQQKPIKDEWDSDPHPEYDFTETNVKEESELWIKEERDSEQEASGNIQEENGEKVCTESSSDVYPCPHCTISFTDLDFLEKHVKWVHQKQYLAKLKNCLSSRTLNLIPKHTCTVCSSTFKSKVHLRVHVREAHPSAPPRRLYPCPTCARSFQYLKNLKNHCQRWHTMSVVTRGGHLSCADCGKSFKATWGIQISSALKRRASGKKRILKQLRTRRTELLRGTHCVRWRWVSLVSSRYGGFGVGGPRSGGIEMWRAKETDSVRSPAQ</sequence>
<organism evidence="10 11">
    <name type="scientific">Etheostoma spectabile</name>
    <name type="common">orangethroat darter</name>
    <dbReference type="NCBI Taxonomy" id="54343"/>
    <lineage>
        <taxon>Eukaryota</taxon>
        <taxon>Metazoa</taxon>
        <taxon>Chordata</taxon>
        <taxon>Craniata</taxon>
        <taxon>Vertebrata</taxon>
        <taxon>Euteleostomi</taxon>
        <taxon>Actinopterygii</taxon>
        <taxon>Neopterygii</taxon>
        <taxon>Teleostei</taxon>
        <taxon>Neoteleostei</taxon>
        <taxon>Acanthomorphata</taxon>
        <taxon>Eupercaria</taxon>
        <taxon>Perciformes</taxon>
        <taxon>Percoidei</taxon>
        <taxon>Percidae</taxon>
        <taxon>Etheostomatinae</taxon>
        <taxon>Etheostoma</taxon>
    </lineage>
</organism>
<comment type="subcellular location">
    <subcellularLocation>
        <location evidence="1">Nucleus</location>
    </subcellularLocation>
</comment>
<dbReference type="AlphaFoldDB" id="A0A5J5DEH1"/>
<dbReference type="GO" id="GO:0008270">
    <property type="term" value="F:zinc ion binding"/>
    <property type="evidence" value="ECO:0007669"/>
    <property type="project" value="UniProtKB-KW"/>
</dbReference>
<gene>
    <name evidence="10" type="ORF">FQN60_017082</name>
</gene>
<evidence type="ECO:0000256" key="4">
    <source>
        <dbReference type="ARBA" id="ARBA00022771"/>
    </source>
</evidence>
<feature type="compositionally biased region" description="Basic and acidic residues" evidence="8">
    <location>
        <begin position="51"/>
        <end position="65"/>
    </location>
</feature>
<keyword evidence="6" id="KW-0539">Nucleus</keyword>
<evidence type="ECO:0000259" key="9">
    <source>
        <dbReference type="PROSITE" id="PS50157"/>
    </source>
</evidence>
<reference evidence="10 11" key="1">
    <citation type="submission" date="2019-08" db="EMBL/GenBank/DDBJ databases">
        <title>A chromosome-level genome assembly, high-density linkage maps, and genome scans reveal the genomic architecture of hybrid incompatibilities underlying speciation via character displacement in darters (Percidae: Etheostominae).</title>
        <authorList>
            <person name="Moran R.L."/>
            <person name="Catchen J.M."/>
            <person name="Fuller R.C."/>
        </authorList>
    </citation>
    <scope>NUCLEOTIDE SEQUENCE [LARGE SCALE GENOMIC DNA]</scope>
    <source>
        <strain evidence="10">EspeVRDwgs_2016</strain>
        <tissue evidence="10">Muscle</tissue>
    </source>
</reference>
<proteinExistence type="predicted"/>
<dbReference type="SMART" id="SM00355">
    <property type="entry name" value="ZnF_C2H2"/>
    <property type="match status" value="3"/>
</dbReference>